<dbReference type="AlphaFoldDB" id="A0A2S7WLM2"/>
<keyword evidence="2" id="KW-1185">Reference proteome</keyword>
<sequence length="169" mass="19442">MKNKALHSLGKGLMKLSPIKVIIIDDVGTYFNEQMLSVASANGNITFERYRKCDSTLLKSLVSNPRDILIMDIKGTVTKDVGKDGFDVTKYVFENTNTFVVITSAHKHHLKNQKNYGDYVIVDRLLTPIDFCEEMNEIIDIYLKRKISFYKKLSYKIGKSFIRKKLLTH</sequence>
<proteinExistence type="predicted"/>
<organism evidence="1 2">
    <name type="scientific">Polaribacter porphyrae</name>
    <dbReference type="NCBI Taxonomy" id="1137780"/>
    <lineage>
        <taxon>Bacteria</taxon>
        <taxon>Pseudomonadati</taxon>
        <taxon>Bacteroidota</taxon>
        <taxon>Flavobacteriia</taxon>
        <taxon>Flavobacteriales</taxon>
        <taxon>Flavobacteriaceae</taxon>
    </lineage>
</organism>
<name>A0A2S7WLM2_9FLAO</name>
<evidence type="ECO:0000313" key="1">
    <source>
        <dbReference type="EMBL" id="PQJ78514.1"/>
    </source>
</evidence>
<protein>
    <recommendedName>
        <fullName evidence="3">Response regulatory domain-containing protein</fullName>
    </recommendedName>
</protein>
<accession>A0A2S7WLM2</accession>
<dbReference type="Proteomes" id="UP000238882">
    <property type="component" value="Unassembled WGS sequence"/>
</dbReference>
<comment type="caution">
    <text evidence="1">The sequence shown here is derived from an EMBL/GenBank/DDBJ whole genome shotgun (WGS) entry which is preliminary data.</text>
</comment>
<dbReference type="OrthoDB" id="1438484at2"/>
<reference evidence="1 2" key="1">
    <citation type="submission" date="2016-12" db="EMBL/GenBank/DDBJ databases">
        <title>Trade-off between light-utilization and light-protection in marine flavobacteria.</title>
        <authorList>
            <person name="Kumagai Y."/>
            <person name="Yoshizawa S."/>
            <person name="Kogure K."/>
            <person name="Iwasaki W."/>
        </authorList>
    </citation>
    <scope>NUCLEOTIDE SEQUENCE [LARGE SCALE GENOMIC DNA]</scope>
    <source>
        <strain evidence="1 2">NBRC 108759</strain>
    </source>
</reference>
<evidence type="ECO:0000313" key="2">
    <source>
        <dbReference type="Proteomes" id="UP000238882"/>
    </source>
</evidence>
<dbReference type="RefSeq" id="WP_105015107.1">
    <property type="nucleotide sequence ID" value="NZ_MSCN01000001.1"/>
</dbReference>
<gene>
    <name evidence="1" type="ORF">BTO18_04630</name>
</gene>
<dbReference type="EMBL" id="MSCN01000001">
    <property type="protein sequence ID" value="PQJ78514.1"/>
    <property type="molecule type" value="Genomic_DNA"/>
</dbReference>
<evidence type="ECO:0008006" key="3">
    <source>
        <dbReference type="Google" id="ProtNLM"/>
    </source>
</evidence>